<evidence type="ECO:0000256" key="1">
    <source>
        <dbReference type="ARBA" id="ARBA00005417"/>
    </source>
</evidence>
<evidence type="ECO:0000259" key="5">
    <source>
        <dbReference type="PROSITE" id="PS50893"/>
    </source>
</evidence>
<name>A0ABP9LZ65_9MICO</name>
<evidence type="ECO:0000256" key="3">
    <source>
        <dbReference type="ARBA" id="ARBA00022741"/>
    </source>
</evidence>
<evidence type="ECO:0000313" key="7">
    <source>
        <dbReference type="Proteomes" id="UP001501407"/>
    </source>
</evidence>
<dbReference type="Proteomes" id="UP001501407">
    <property type="component" value="Unassembled WGS sequence"/>
</dbReference>
<keyword evidence="7" id="KW-1185">Reference proteome</keyword>
<dbReference type="PROSITE" id="PS50893">
    <property type="entry name" value="ABC_TRANSPORTER_2"/>
    <property type="match status" value="1"/>
</dbReference>
<comment type="caution">
    <text evidence="6">The sequence shown here is derived from an EMBL/GenBank/DDBJ whole genome shotgun (WGS) entry which is preliminary data.</text>
</comment>
<dbReference type="EMBL" id="BAABKZ010000001">
    <property type="protein sequence ID" value="GAA5086010.1"/>
    <property type="molecule type" value="Genomic_DNA"/>
</dbReference>
<sequence>MTHAAIEVTGLSKRFGTVDAVTEASFAVHAGRVTGFLGPNGAGKSTTLRMLLGLIRPDGGTALIDGQRYRDLAAPVRTVGAVLDIASAHPRMTASAHLRTMAALAGLPGERVDAALAAVGAEGFAGRRIGTFSTGMRQRLSLATALLGEPRILVLDEPSNGLDPAGVVWLRGFLRQFAAAGGAVLISSHLLNDLEHSIDDVVLIDRGRVTWSGALADVLTTRPSLEEAFLHLTQEGAQR</sequence>
<dbReference type="InterPro" id="IPR003439">
    <property type="entry name" value="ABC_transporter-like_ATP-bd"/>
</dbReference>
<dbReference type="InterPro" id="IPR027417">
    <property type="entry name" value="P-loop_NTPase"/>
</dbReference>
<evidence type="ECO:0000256" key="4">
    <source>
        <dbReference type="ARBA" id="ARBA00022840"/>
    </source>
</evidence>
<reference evidence="7" key="1">
    <citation type="journal article" date="2019" name="Int. J. Syst. Evol. Microbiol.">
        <title>The Global Catalogue of Microorganisms (GCM) 10K type strain sequencing project: providing services to taxonomists for standard genome sequencing and annotation.</title>
        <authorList>
            <consortium name="The Broad Institute Genomics Platform"/>
            <consortium name="The Broad Institute Genome Sequencing Center for Infectious Disease"/>
            <person name="Wu L."/>
            <person name="Ma J."/>
        </authorList>
    </citation>
    <scope>NUCLEOTIDE SEQUENCE [LARGE SCALE GENOMIC DNA]</scope>
    <source>
        <strain evidence="7">JCM 18959</strain>
    </source>
</reference>
<evidence type="ECO:0000313" key="6">
    <source>
        <dbReference type="EMBL" id="GAA5086010.1"/>
    </source>
</evidence>
<dbReference type="InterPro" id="IPR003593">
    <property type="entry name" value="AAA+_ATPase"/>
</dbReference>
<dbReference type="SUPFAM" id="SSF52540">
    <property type="entry name" value="P-loop containing nucleoside triphosphate hydrolases"/>
    <property type="match status" value="1"/>
</dbReference>
<dbReference type="SMART" id="SM00382">
    <property type="entry name" value="AAA"/>
    <property type="match status" value="1"/>
</dbReference>
<dbReference type="PANTHER" id="PTHR43335:SF4">
    <property type="entry name" value="ABC TRANSPORTER, ATP-BINDING PROTEIN"/>
    <property type="match status" value="1"/>
</dbReference>
<evidence type="ECO:0000256" key="2">
    <source>
        <dbReference type="ARBA" id="ARBA00022448"/>
    </source>
</evidence>
<proteinExistence type="inferred from homology"/>
<comment type="similarity">
    <text evidence="1">Belongs to the ABC transporter superfamily.</text>
</comment>
<accession>A0ABP9LZ65</accession>
<organism evidence="6 7">
    <name type="scientific">Microbacterium yannicii</name>
    <dbReference type="NCBI Taxonomy" id="671622"/>
    <lineage>
        <taxon>Bacteria</taxon>
        <taxon>Bacillati</taxon>
        <taxon>Actinomycetota</taxon>
        <taxon>Actinomycetes</taxon>
        <taxon>Micrococcales</taxon>
        <taxon>Microbacteriaceae</taxon>
        <taxon>Microbacterium</taxon>
    </lineage>
</organism>
<dbReference type="PANTHER" id="PTHR43335">
    <property type="entry name" value="ABC TRANSPORTER, ATP-BINDING PROTEIN"/>
    <property type="match status" value="1"/>
</dbReference>
<keyword evidence="4 6" id="KW-0067">ATP-binding</keyword>
<keyword evidence="3" id="KW-0547">Nucleotide-binding</keyword>
<protein>
    <submittedName>
        <fullName evidence="6">ATP-binding cassette domain-containing protein</fullName>
    </submittedName>
</protein>
<dbReference type="RefSeq" id="WP_194412428.1">
    <property type="nucleotide sequence ID" value="NZ_BAABKZ010000001.1"/>
</dbReference>
<feature type="domain" description="ABC transporter" evidence="5">
    <location>
        <begin position="6"/>
        <end position="231"/>
    </location>
</feature>
<dbReference type="Gene3D" id="3.40.50.300">
    <property type="entry name" value="P-loop containing nucleotide triphosphate hydrolases"/>
    <property type="match status" value="1"/>
</dbReference>
<dbReference type="Pfam" id="PF00005">
    <property type="entry name" value="ABC_tran"/>
    <property type="match status" value="1"/>
</dbReference>
<dbReference type="GO" id="GO:0005524">
    <property type="term" value="F:ATP binding"/>
    <property type="evidence" value="ECO:0007669"/>
    <property type="project" value="UniProtKB-KW"/>
</dbReference>
<gene>
    <name evidence="6" type="ORF">GCM10025760_05530</name>
</gene>
<keyword evidence="2" id="KW-0813">Transport</keyword>